<dbReference type="PROSITE" id="PS50088">
    <property type="entry name" value="ANK_REPEAT"/>
    <property type="match status" value="4"/>
</dbReference>
<feature type="region of interest" description="Disordered" evidence="4">
    <location>
        <begin position="113"/>
        <end position="140"/>
    </location>
</feature>
<proteinExistence type="predicted"/>
<dbReference type="InterPro" id="IPR036770">
    <property type="entry name" value="Ankyrin_rpt-contain_sf"/>
</dbReference>
<accession>A0A553P7I5</accession>
<feature type="repeat" description="ANK" evidence="3">
    <location>
        <begin position="237"/>
        <end position="269"/>
    </location>
</feature>
<evidence type="ECO:0000313" key="5">
    <source>
        <dbReference type="EMBL" id="TRY73651.1"/>
    </source>
</evidence>
<evidence type="ECO:0000256" key="1">
    <source>
        <dbReference type="ARBA" id="ARBA00022737"/>
    </source>
</evidence>
<feature type="repeat" description="ANK" evidence="3">
    <location>
        <begin position="84"/>
        <end position="106"/>
    </location>
</feature>
<dbReference type="SMART" id="SM00248">
    <property type="entry name" value="ANK"/>
    <property type="match status" value="5"/>
</dbReference>
<organism evidence="5 6">
    <name type="scientific">Tigriopus californicus</name>
    <name type="common">Marine copepod</name>
    <dbReference type="NCBI Taxonomy" id="6832"/>
    <lineage>
        <taxon>Eukaryota</taxon>
        <taxon>Metazoa</taxon>
        <taxon>Ecdysozoa</taxon>
        <taxon>Arthropoda</taxon>
        <taxon>Crustacea</taxon>
        <taxon>Multicrustacea</taxon>
        <taxon>Hexanauplia</taxon>
        <taxon>Copepoda</taxon>
        <taxon>Harpacticoida</taxon>
        <taxon>Harpacticidae</taxon>
        <taxon>Tigriopus</taxon>
    </lineage>
</organism>
<dbReference type="PRINTS" id="PR01415">
    <property type="entry name" value="ANKYRIN"/>
</dbReference>
<dbReference type="AlphaFoldDB" id="A0A553P7I5"/>
<evidence type="ECO:0000256" key="4">
    <source>
        <dbReference type="SAM" id="MobiDB-lite"/>
    </source>
</evidence>
<dbReference type="Proteomes" id="UP000318571">
    <property type="component" value="Chromosome 3"/>
</dbReference>
<feature type="repeat" description="ANK" evidence="3">
    <location>
        <begin position="51"/>
        <end position="83"/>
    </location>
</feature>
<dbReference type="PROSITE" id="PS50297">
    <property type="entry name" value="ANK_REP_REGION"/>
    <property type="match status" value="3"/>
</dbReference>
<dbReference type="InterPro" id="IPR002110">
    <property type="entry name" value="Ankyrin_rpt"/>
</dbReference>
<name>A0A553P7I5_TIGCA</name>
<dbReference type="EMBL" id="VCGU01000007">
    <property type="protein sequence ID" value="TRY73651.1"/>
    <property type="molecule type" value="Genomic_DNA"/>
</dbReference>
<feature type="repeat" description="ANK" evidence="3">
    <location>
        <begin position="202"/>
        <end position="234"/>
    </location>
</feature>
<keyword evidence="2 3" id="KW-0040">ANK repeat</keyword>
<evidence type="ECO:0000313" key="6">
    <source>
        <dbReference type="Proteomes" id="UP000318571"/>
    </source>
</evidence>
<dbReference type="Pfam" id="PF12796">
    <property type="entry name" value="Ank_2"/>
    <property type="match status" value="1"/>
</dbReference>
<dbReference type="Pfam" id="PF13637">
    <property type="entry name" value="Ank_4"/>
    <property type="match status" value="1"/>
</dbReference>
<evidence type="ECO:0000256" key="2">
    <source>
        <dbReference type="ARBA" id="ARBA00023043"/>
    </source>
</evidence>
<reference evidence="5 6" key="1">
    <citation type="journal article" date="2018" name="Nat. Ecol. Evol.">
        <title>Genomic signatures of mitonuclear coevolution across populations of Tigriopus californicus.</title>
        <authorList>
            <person name="Barreto F.S."/>
            <person name="Watson E.T."/>
            <person name="Lima T.G."/>
            <person name="Willett C.S."/>
            <person name="Edmands S."/>
            <person name="Li W."/>
            <person name="Burton R.S."/>
        </authorList>
    </citation>
    <scope>NUCLEOTIDE SEQUENCE [LARGE SCALE GENOMIC DNA]</scope>
    <source>
        <strain evidence="5 6">San Diego</strain>
    </source>
</reference>
<protein>
    <submittedName>
        <fullName evidence="5">Uncharacterized protein</fullName>
    </submittedName>
</protein>
<dbReference type="SUPFAM" id="SSF48403">
    <property type="entry name" value="Ankyrin repeat"/>
    <property type="match status" value="1"/>
</dbReference>
<dbReference type="PANTHER" id="PTHR24198">
    <property type="entry name" value="ANKYRIN REPEAT AND PROTEIN KINASE DOMAIN-CONTAINING PROTEIN"/>
    <property type="match status" value="1"/>
</dbReference>
<dbReference type="STRING" id="6832.A0A553P7I5"/>
<gene>
    <name evidence="5" type="ORF">TCAL_14086</name>
</gene>
<keyword evidence="1" id="KW-0677">Repeat</keyword>
<comment type="caution">
    <text evidence="5">The sequence shown here is derived from an EMBL/GenBank/DDBJ whole genome shotgun (WGS) entry which is preliminary data.</text>
</comment>
<sequence length="315" mass="35141">MADQKAKKSKKDTLFIALRRGNAEKVGRILDNPEVPEGEEAVFADMDADTAKNSLLHRAARYGHAAVVKILIEKGADPNKNNKFGMTPLHHAAVGGDLQVVEELLRCCQEKPPLHRQEEDNEAPEEKPEEQPKSDQKEAIAQEDEKRAKIAEMLLNNGAKATAVEPAGQQTPLHLLCMNGYAQTAKVLLEAGEADVNAVNKISQTPLIYACIERHLDTVKIMVEFKADLSLGDKLHWNWTPLHYAVLQDDVDIVQFLLDSGADKEAKDEAGRSALNVADEHPKKKSRQFWLRDFCLTFLVLIEYAHLQACQLTLR</sequence>
<keyword evidence="6" id="KW-1185">Reference proteome</keyword>
<dbReference type="OMA" id="KHCNITV"/>
<evidence type="ECO:0000256" key="3">
    <source>
        <dbReference type="PROSITE-ProRule" id="PRU00023"/>
    </source>
</evidence>
<dbReference type="PANTHER" id="PTHR24198:SF165">
    <property type="entry name" value="ANKYRIN REPEAT-CONTAINING PROTEIN-RELATED"/>
    <property type="match status" value="1"/>
</dbReference>
<dbReference type="Gene3D" id="1.25.40.20">
    <property type="entry name" value="Ankyrin repeat-containing domain"/>
    <property type="match status" value="3"/>
</dbReference>